<feature type="compositionally biased region" description="Polar residues" evidence="1">
    <location>
        <begin position="572"/>
        <end position="582"/>
    </location>
</feature>
<organism evidence="3 5">
    <name type="scientific">Dracunculus medinensis</name>
    <name type="common">Guinea worm</name>
    <dbReference type="NCBI Taxonomy" id="318479"/>
    <lineage>
        <taxon>Eukaryota</taxon>
        <taxon>Metazoa</taxon>
        <taxon>Ecdysozoa</taxon>
        <taxon>Nematoda</taxon>
        <taxon>Chromadorea</taxon>
        <taxon>Rhabditida</taxon>
        <taxon>Spirurina</taxon>
        <taxon>Dracunculoidea</taxon>
        <taxon>Dracunculidae</taxon>
        <taxon>Dracunculus</taxon>
    </lineage>
</organism>
<feature type="region of interest" description="Disordered" evidence="1">
    <location>
        <begin position="737"/>
        <end position="760"/>
    </location>
</feature>
<evidence type="ECO:0000313" key="2">
    <source>
        <dbReference type="EMBL" id="VDN59310.1"/>
    </source>
</evidence>
<reference evidence="5" key="1">
    <citation type="submission" date="2017-02" db="UniProtKB">
        <authorList>
            <consortium name="WormBaseParasite"/>
        </authorList>
    </citation>
    <scope>IDENTIFICATION</scope>
</reference>
<sequence length="984" mass="108887">MDTLIVDVPIESEKFRNLYSPIFSSKISNNFLNQNNMKIIACKAINNIRLENKFKKCQSKLESNGEPSDVSFAFFLTDSIREAELYAEHGLNTPNNFIGDLGDATKGVYLNENPDLVTPGQFPHDAPVIILACKILKGRSKVVQLSSFRTEPSAGCHSHIALPPHDHKLNRHDSYRYNQIYLFNRLKNGFSRVPSNVLPFAIYEIIFSKKNLNQPPRTNIVWEGDLKIGECVCEKVQLASHTACLKPPFLEKVFEISDLVSWENCIGFDPILKLLKPTLVGEISVKKEVAIPDCNLFANYYFLQMKAEGNIRFMSLLKSMRVKHAVGISILPGGGIIFLIPNGQFSSLLTLPIKADTFHCIYFSTISLVFGAFEISTPAEDNEFHRLPVLEEKITGLSDQLQNFARRMAKFLHSEEPTICKIWEQSFESGPNDSVDVEVPCIKTKVEDKSEVQLRPGDSVASTNNVSANSLKVTHNIDMNINNSLPKLYSEIRDPRIRPRAVLNANQNAPSVSTPDILNNIQSDLKNSNPLAETSEAIKEDLRSTDVPGEKSVEERCYSPSNPTNETDDSSRCYSPSDILTRSPSPSPIISHIVCGIETQGGSKTDMVDEDSDSEGGLIISPASPPPQDKNVYIAAPAPKIISADDLRNTQENSFNSSNYTYKPLEIPRFPRFSNTEAAKNFQLSEEAVRKLSEIKALAGLSFLKSPTKETEIGQSLSHDEAVKGKDEKIDEVPCIQSPDPSFSSTAPESNAIQESSFHDRREDSKACGSVLSGNLSEADISHPCSSNTSRRSRWDIRPPLISNNGDIDMRNHVFRAPGIEYCPRVESRAAPLIPSTFASAITVRPFTSSNGDTDHRIYYATVPAAAGRSDLIRSGSRQNAPNTLPFRLHSPLFSSRPNNAASSFSIRNPRSIRHTIPARSDFPGPSNAVLNIPHGYCGTSQHLGLQKVDFVDIPPPLFPSKPTNLSMQGVVIPDENLFKDALM</sequence>
<evidence type="ECO:0000313" key="4">
    <source>
        <dbReference type="Proteomes" id="UP000274756"/>
    </source>
</evidence>
<dbReference type="PANTHER" id="PTHR16207:SF11">
    <property type="entry name" value="SET DOMAIN-CONTAINING PROTEIN"/>
    <property type="match status" value="1"/>
</dbReference>
<dbReference type="WBParaSite" id="DME_0000554201-mRNA-1">
    <property type="protein sequence ID" value="DME_0000554201-mRNA-1"/>
    <property type="gene ID" value="DME_0000554201"/>
</dbReference>
<feature type="compositionally biased region" description="Polar residues" evidence="1">
    <location>
        <begin position="504"/>
        <end position="532"/>
    </location>
</feature>
<dbReference type="InterPro" id="IPR046432">
    <property type="entry name" value="TASOR"/>
</dbReference>
<proteinExistence type="predicted"/>
<dbReference type="AlphaFoldDB" id="A0A0N4UDW6"/>
<dbReference type="Proteomes" id="UP000274756">
    <property type="component" value="Unassembled WGS sequence"/>
</dbReference>
<dbReference type="GO" id="GO:0005654">
    <property type="term" value="C:nucleoplasm"/>
    <property type="evidence" value="ECO:0007669"/>
    <property type="project" value="TreeGrafter"/>
</dbReference>
<evidence type="ECO:0000256" key="1">
    <source>
        <dbReference type="SAM" id="MobiDB-lite"/>
    </source>
</evidence>
<dbReference type="EMBL" id="UYYG01001179">
    <property type="protein sequence ID" value="VDN59310.1"/>
    <property type="molecule type" value="Genomic_DNA"/>
</dbReference>
<feature type="compositionally biased region" description="Polar residues" evidence="1">
    <location>
        <begin position="739"/>
        <end position="756"/>
    </location>
</feature>
<accession>A0A0N4UDW6</accession>
<dbReference type="Proteomes" id="UP000038040">
    <property type="component" value="Unplaced"/>
</dbReference>
<evidence type="ECO:0000313" key="5">
    <source>
        <dbReference type="WBParaSite" id="DME_0000554201-mRNA-1"/>
    </source>
</evidence>
<dbReference type="GO" id="GO:0045814">
    <property type="term" value="P:negative regulation of gene expression, epigenetic"/>
    <property type="evidence" value="ECO:0007669"/>
    <property type="project" value="InterPro"/>
</dbReference>
<dbReference type="STRING" id="318479.A0A0N4UDW6"/>
<dbReference type="OrthoDB" id="5960959at2759"/>
<gene>
    <name evidence="2" type="ORF">DME_LOCUS9283</name>
</gene>
<dbReference type="PANTHER" id="PTHR16207">
    <property type="entry name" value="SET DOMAIN-CONTAINING PROTEIN"/>
    <property type="match status" value="1"/>
</dbReference>
<keyword evidence="4" id="KW-1185">Reference proteome</keyword>
<reference evidence="2 4" key="2">
    <citation type="submission" date="2018-11" db="EMBL/GenBank/DDBJ databases">
        <authorList>
            <consortium name="Pathogen Informatics"/>
        </authorList>
    </citation>
    <scope>NUCLEOTIDE SEQUENCE [LARGE SCALE GENOMIC DNA]</scope>
</reference>
<evidence type="ECO:0000313" key="3">
    <source>
        <dbReference type="Proteomes" id="UP000038040"/>
    </source>
</evidence>
<feature type="compositionally biased region" description="Basic and acidic residues" evidence="1">
    <location>
        <begin position="536"/>
        <end position="557"/>
    </location>
</feature>
<name>A0A0N4UDW6_DRAME</name>
<protein>
    <submittedName>
        <fullName evidence="5">DUF3715 domain-containing protein</fullName>
    </submittedName>
</protein>
<feature type="region of interest" description="Disordered" evidence="1">
    <location>
        <begin position="504"/>
        <end position="585"/>
    </location>
</feature>